<comment type="caution">
    <text evidence="2">The sequence shown here is derived from an EMBL/GenBank/DDBJ whole genome shotgun (WGS) entry which is preliminary data.</text>
</comment>
<evidence type="ECO:0000259" key="1">
    <source>
        <dbReference type="Pfam" id="PF13460"/>
    </source>
</evidence>
<dbReference type="AlphaFoldDB" id="A0A5B0EFI0"/>
<name>A0A5B0EFI0_9MICC</name>
<organism evidence="2 3">
    <name type="scientific">Paeniglutamicibacter gangotriensis</name>
    <dbReference type="NCBI Taxonomy" id="254787"/>
    <lineage>
        <taxon>Bacteria</taxon>
        <taxon>Bacillati</taxon>
        <taxon>Actinomycetota</taxon>
        <taxon>Actinomycetes</taxon>
        <taxon>Micrococcales</taxon>
        <taxon>Micrococcaceae</taxon>
        <taxon>Paeniglutamicibacter</taxon>
    </lineage>
</organism>
<dbReference type="GO" id="GO:0044877">
    <property type="term" value="F:protein-containing complex binding"/>
    <property type="evidence" value="ECO:0007669"/>
    <property type="project" value="TreeGrafter"/>
</dbReference>
<accession>A0A5B0EFI0</accession>
<gene>
    <name evidence="2" type="ORF">FQ154_08990</name>
</gene>
<reference evidence="2 3" key="1">
    <citation type="submission" date="2019-07" db="EMBL/GenBank/DDBJ databases">
        <title>Analysis of the biochemical properties, biological activity and biotechnological potential of siderophores and biosurfactants produced by Antarctic psychrotolerant bacteria.</title>
        <authorList>
            <person name="Styczynski M."/>
            <person name="Krucon T."/>
            <person name="Decewicz P."/>
            <person name="Dziewit L."/>
        </authorList>
    </citation>
    <scope>NUCLEOTIDE SEQUENCE [LARGE SCALE GENOMIC DNA]</scope>
    <source>
        <strain evidence="2 3">ANT_H27</strain>
    </source>
</reference>
<dbReference type="Gene3D" id="3.40.50.720">
    <property type="entry name" value="NAD(P)-binding Rossmann-like Domain"/>
    <property type="match status" value="1"/>
</dbReference>
<dbReference type="PANTHER" id="PTHR12126">
    <property type="entry name" value="NADH-UBIQUINONE OXIDOREDUCTASE 39 KDA SUBUNIT-RELATED"/>
    <property type="match status" value="1"/>
</dbReference>
<feature type="domain" description="NAD(P)-binding" evidence="1">
    <location>
        <begin position="7"/>
        <end position="175"/>
    </location>
</feature>
<dbReference type="Proteomes" id="UP000323856">
    <property type="component" value="Unassembled WGS sequence"/>
</dbReference>
<dbReference type="RefSeq" id="WP_007272555.1">
    <property type="nucleotide sequence ID" value="NZ_VOBL01000007.1"/>
</dbReference>
<dbReference type="PANTHER" id="PTHR12126:SF11">
    <property type="entry name" value="NADH DEHYDROGENASE [UBIQUINONE] 1 ALPHA SUBCOMPLEX SUBUNIT 9, MITOCHONDRIAL"/>
    <property type="match status" value="1"/>
</dbReference>
<dbReference type="InterPro" id="IPR051207">
    <property type="entry name" value="ComplexI_NDUFA9_subunit"/>
</dbReference>
<dbReference type="InterPro" id="IPR016040">
    <property type="entry name" value="NAD(P)-bd_dom"/>
</dbReference>
<evidence type="ECO:0000313" key="2">
    <source>
        <dbReference type="EMBL" id="KAA0977416.1"/>
    </source>
</evidence>
<dbReference type="EMBL" id="VOBL01000007">
    <property type="protein sequence ID" value="KAA0977416.1"/>
    <property type="molecule type" value="Genomic_DNA"/>
</dbReference>
<dbReference type="Pfam" id="PF13460">
    <property type="entry name" value="NAD_binding_10"/>
    <property type="match status" value="1"/>
</dbReference>
<evidence type="ECO:0000313" key="3">
    <source>
        <dbReference type="Proteomes" id="UP000323856"/>
    </source>
</evidence>
<protein>
    <submittedName>
        <fullName evidence="2">SDR family oxidoreductase</fullName>
    </submittedName>
</protein>
<proteinExistence type="predicted"/>
<dbReference type="SUPFAM" id="SSF51735">
    <property type="entry name" value="NAD(P)-binding Rossmann-fold domains"/>
    <property type="match status" value="1"/>
</dbReference>
<dbReference type="OrthoDB" id="9771302at2"/>
<sequence length="257" mass="27053">MKIIVLGGSGNMGRRVVGLLLGTGHEVVAASRTSGVDAYTGSGLAEVFHGADAVVDCLNLVSVSAATCIDFYDTTAKNIINTAEQEAVGHLVCVSIINARNPEINKRMGYYRGKAAQEARYQNTKVPTTIVRSTQWFELAETLLQQMKFGPISVVPRMQTQPVAADAVARLVASSVESGKSAAAGVELAGPEPRDMAQLARLVSKNNAATGSRGPHSRVIGVPVPGMKVLNGGLLPSGAVRRDPTTFEQWLGNGRKA</sequence>
<dbReference type="InterPro" id="IPR036291">
    <property type="entry name" value="NAD(P)-bd_dom_sf"/>
</dbReference>